<dbReference type="InterPro" id="IPR051448">
    <property type="entry name" value="CdaR-like_regulators"/>
</dbReference>
<dbReference type="RefSeq" id="WP_013173989.1">
    <property type="nucleotide sequence ID" value="NC_014219.1"/>
</dbReference>
<dbReference type="Pfam" id="PF17853">
    <property type="entry name" value="GGDEF_2"/>
    <property type="match status" value="1"/>
</dbReference>
<dbReference type="Proteomes" id="UP000000271">
    <property type="component" value="Chromosome"/>
</dbReference>
<evidence type="ECO:0000313" key="5">
    <source>
        <dbReference type="Proteomes" id="UP000000271"/>
    </source>
</evidence>
<feature type="domain" description="PucR C-terminal helix-turn-helix" evidence="2">
    <location>
        <begin position="462"/>
        <end position="519"/>
    </location>
</feature>
<dbReference type="InterPro" id="IPR042070">
    <property type="entry name" value="PucR_C-HTH_sf"/>
</dbReference>
<feature type="domain" description="CdaR GGDEF-like" evidence="3">
    <location>
        <begin position="276"/>
        <end position="409"/>
    </location>
</feature>
<dbReference type="HOGENOM" id="CLU_511594_0_0_9"/>
<dbReference type="PANTHER" id="PTHR33744:SF15">
    <property type="entry name" value="CARBOHYDRATE DIACID REGULATOR"/>
    <property type="match status" value="1"/>
</dbReference>
<accession>D6Y0L7</accession>
<name>D6Y0L7_BACIE</name>
<evidence type="ECO:0000259" key="2">
    <source>
        <dbReference type="Pfam" id="PF13556"/>
    </source>
</evidence>
<evidence type="ECO:0000313" key="4">
    <source>
        <dbReference type="EMBL" id="ADI00585.1"/>
    </source>
</evidence>
<dbReference type="AlphaFoldDB" id="D6Y0L7"/>
<dbReference type="eggNOG" id="COG3835">
    <property type="taxonomic scope" value="Bacteria"/>
</dbReference>
<evidence type="ECO:0000259" key="3">
    <source>
        <dbReference type="Pfam" id="PF17853"/>
    </source>
</evidence>
<dbReference type="Pfam" id="PF13556">
    <property type="entry name" value="HTH_30"/>
    <property type="match status" value="1"/>
</dbReference>
<evidence type="ECO:0000256" key="1">
    <source>
        <dbReference type="ARBA" id="ARBA00006754"/>
    </source>
</evidence>
<proteinExistence type="inferred from homology"/>
<dbReference type="KEGG" id="bse:Bsel_3103"/>
<organism evidence="4 5">
    <name type="scientific">Bacillus selenitireducens (strain ATCC 700615 / DSM 15326 / MLS10)</name>
    <dbReference type="NCBI Taxonomy" id="439292"/>
    <lineage>
        <taxon>Bacteria</taxon>
        <taxon>Bacillati</taxon>
        <taxon>Bacillota</taxon>
        <taxon>Bacilli</taxon>
        <taxon>Bacillales</taxon>
        <taxon>Bacillaceae</taxon>
        <taxon>Salisediminibacterium</taxon>
    </lineage>
</organism>
<dbReference type="PANTHER" id="PTHR33744">
    <property type="entry name" value="CARBOHYDRATE DIACID REGULATOR"/>
    <property type="match status" value="1"/>
</dbReference>
<dbReference type="InterPro" id="IPR025736">
    <property type="entry name" value="PucR_C-HTH_dom"/>
</dbReference>
<gene>
    <name evidence="4" type="ordered locus">Bsel_3103</name>
</gene>
<reference evidence="4" key="1">
    <citation type="submission" date="2009-10" db="EMBL/GenBank/DDBJ databases">
        <title>Complete sequence of Bacillus selenitireducens MLS10.</title>
        <authorList>
            <consortium name="US DOE Joint Genome Institute"/>
            <person name="Lucas S."/>
            <person name="Copeland A."/>
            <person name="Lapidus A."/>
            <person name="Glavina del Rio T."/>
            <person name="Dalin E."/>
            <person name="Tice H."/>
            <person name="Bruce D."/>
            <person name="Goodwin L."/>
            <person name="Pitluck S."/>
            <person name="Sims D."/>
            <person name="Brettin T."/>
            <person name="Detter J.C."/>
            <person name="Han C."/>
            <person name="Larimer F."/>
            <person name="Land M."/>
            <person name="Hauser L."/>
            <person name="Kyrpides N."/>
            <person name="Ovchinnikova G."/>
            <person name="Stolz J."/>
        </authorList>
    </citation>
    <scope>NUCLEOTIDE SEQUENCE [LARGE SCALE GENOMIC DNA]</scope>
    <source>
        <strain evidence="4">MLS10</strain>
    </source>
</reference>
<comment type="similarity">
    <text evidence="1">Belongs to the CdaR family.</text>
</comment>
<keyword evidence="5" id="KW-1185">Reference proteome</keyword>
<dbReference type="InterPro" id="IPR041522">
    <property type="entry name" value="CdaR_GGDEF"/>
</dbReference>
<sequence>MKTLQDLLFSLPFTTVYPLTKIGETPVSYDRLSFDPYSETEAQEMIVYLPFRRPGRDALTEDDMLQLMQMAAVKAVLIYHPEPLPAEEGYQDVYELFEVPVVRLGVPLTEDPAVGAANPNFRLLQDTEQATAALLYERIDALQTATGQPVTLLDETFKVIKGPESDAPDLHGTWAQHLIQSRSRWLQRYYFHPESFVREAAGQTIPLSCFPVYVQEEVKGFVITPLTHTPWYRQLFDYYALLLSLVMQEERKMEEVNGTFKHHFLHDLLYNNFKHEQALRDQARTWGWQLEGPHHLAVIRIQANPEHEQHLPTGWHRETGEALIRRIRQDLKEAIIEWFQGDIILIQEAICAKDGNVRRDRIKTYLHDLLVEAAKKDEQLLAEAGIGKCYPSPTALNKSYQEALMALKLGHEWSKENVVYHIEDLGVLRLLFYLNQDHLTEFSESYLAPLIQADSQGQTAYIHTLKMWIIHDMNVQETAAALHVHPNTLRNRMQKISSLLHVDLYNHEDFVNISIAVKIHTIDFLQTTVKNT</sequence>
<dbReference type="STRING" id="439292.Bsel_3103"/>
<dbReference type="Gene3D" id="1.10.10.2840">
    <property type="entry name" value="PucR C-terminal helix-turn-helix domain"/>
    <property type="match status" value="1"/>
</dbReference>
<dbReference type="EMBL" id="CP001791">
    <property type="protein sequence ID" value="ADI00585.1"/>
    <property type="molecule type" value="Genomic_DNA"/>
</dbReference>
<protein>
    <submittedName>
        <fullName evidence="4">Transcriptional regulator, CdaR</fullName>
    </submittedName>
</protein>
<dbReference type="OrthoDB" id="9792148at2"/>